<dbReference type="OrthoDB" id="3208495at2759"/>
<keyword evidence="3" id="KW-1185">Reference proteome</keyword>
<proteinExistence type="predicted"/>
<evidence type="ECO:0000256" key="1">
    <source>
        <dbReference type="SAM" id="MobiDB-lite"/>
    </source>
</evidence>
<organism evidence="2 3">
    <name type="scientific">Ceriporiopsis subvermispora (strain B)</name>
    <name type="common">White-rot fungus</name>
    <name type="synonym">Gelatoporia subvermispora</name>
    <dbReference type="NCBI Taxonomy" id="914234"/>
    <lineage>
        <taxon>Eukaryota</taxon>
        <taxon>Fungi</taxon>
        <taxon>Dikarya</taxon>
        <taxon>Basidiomycota</taxon>
        <taxon>Agaricomycotina</taxon>
        <taxon>Agaricomycetes</taxon>
        <taxon>Polyporales</taxon>
        <taxon>Gelatoporiaceae</taxon>
        <taxon>Gelatoporia</taxon>
    </lineage>
</organism>
<protein>
    <submittedName>
        <fullName evidence="2">Uncharacterized protein</fullName>
    </submittedName>
</protein>
<feature type="region of interest" description="Disordered" evidence="1">
    <location>
        <begin position="43"/>
        <end position="78"/>
    </location>
</feature>
<reference evidence="2 3" key="1">
    <citation type="journal article" date="2012" name="Proc. Natl. Acad. Sci. U.S.A.">
        <title>Comparative genomics of Ceriporiopsis subvermispora and Phanerochaete chrysosporium provide insight into selective ligninolysis.</title>
        <authorList>
            <person name="Fernandez-Fueyo E."/>
            <person name="Ruiz-Duenas F.J."/>
            <person name="Ferreira P."/>
            <person name="Floudas D."/>
            <person name="Hibbett D.S."/>
            <person name="Canessa P."/>
            <person name="Larrondo L.F."/>
            <person name="James T.Y."/>
            <person name="Seelenfreund D."/>
            <person name="Lobos S."/>
            <person name="Polanco R."/>
            <person name="Tello M."/>
            <person name="Honda Y."/>
            <person name="Watanabe T."/>
            <person name="Watanabe T."/>
            <person name="Ryu J.S."/>
            <person name="Kubicek C.P."/>
            <person name="Schmoll M."/>
            <person name="Gaskell J."/>
            <person name="Hammel K.E."/>
            <person name="St John F.J."/>
            <person name="Vanden Wymelenberg A."/>
            <person name="Sabat G."/>
            <person name="Splinter BonDurant S."/>
            <person name="Syed K."/>
            <person name="Yadav J.S."/>
            <person name="Doddapaneni H."/>
            <person name="Subramanian V."/>
            <person name="Lavin J.L."/>
            <person name="Oguiza J.A."/>
            <person name="Perez G."/>
            <person name="Pisabarro A.G."/>
            <person name="Ramirez L."/>
            <person name="Santoyo F."/>
            <person name="Master E."/>
            <person name="Coutinho P.M."/>
            <person name="Henrissat B."/>
            <person name="Lombard V."/>
            <person name="Magnuson J.K."/>
            <person name="Kuees U."/>
            <person name="Hori C."/>
            <person name="Igarashi K."/>
            <person name="Samejima M."/>
            <person name="Held B.W."/>
            <person name="Barry K.W."/>
            <person name="LaButti K.M."/>
            <person name="Lapidus A."/>
            <person name="Lindquist E.A."/>
            <person name="Lucas S.M."/>
            <person name="Riley R."/>
            <person name="Salamov A.A."/>
            <person name="Hoffmeister D."/>
            <person name="Schwenk D."/>
            <person name="Hadar Y."/>
            <person name="Yarden O."/>
            <person name="de Vries R.P."/>
            <person name="Wiebenga A."/>
            <person name="Stenlid J."/>
            <person name="Eastwood D."/>
            <person name="Grigoriev I.V."/>
            <person name="Berka R.M."/>
            <person name="Blanchette R.A."/>
            <person name="Kersten P."/>
            <person name="Martinez A.T."/>
            <person name="Vicuna R."/>
            <person name="Cullen D."/>
        </authorList>
    </citation>
    <scope>NUCLEOTIDE SEQUENCE [LARGE SCALE GENOMIC DNA]</scope>
    <source>
        <strain evidence="2 3">B</strain>
    </source>
</reference>
<dbReference type="AlphaFoldDB" id="M2RSS7"/>
<dbReference type="Proteomes" id="UP000016930">
    <property type="component" value="Unassembled WGS sequence"/>
</dbReference>
<dbReference type="STRING" id="914234.M2RSS7"/>
<dbReference type="HOGENOM" id="CLU_1053748_0_0_1"/>
<evidence type="ECO:0000313" key="2">
    <source>
        <dbReference type="EMBL" id="EMD41492.1"/>
    </source>
</evidence>
<dbReference type="EMBL" id="KB445791">
    <property type="protein sequence ID" value="EMD41492.1"/>
    <property type="molecule type" value="Genomic_DNA"/>
</dbReference>
<sequence>MLAEGAHEASHQESLVCSQRSGRAIRFSHHYEDFVPATGMPLAHIPKQVRPPPVDATPAPSLSSSSSADPQEEETAPEIIWATKPDSFGLYREYPSKPTHLPESTITLAHLTEFPSTVLPDSSRVSPAGPPMLPEPYEGSADWDRHNLSTFSFKKEVKRLDLYMADKANNPFREESGWRTSTVHIRLPAEKVKQSEADALLLTIEMYHCPIMDIISSVLRDELSAAFHLTPFKQYWQPTPESQPERVYSEAYCSDAMLEMHRDV</sequence>
<gene>
    <name evidence="2" type="ORF">CERSUDRAFT_90056</name>
</gene>
<evidence type="ECO:0000313" key="3">
    <source>
        <dbReference type="Proteomes" id="UP000016930"/>
    </source>
</evidence>
<name>M2RSS7_CERS8</name>
<accession>M2RSS7</accession>